<dbReference type="EMBL" id="CP004044">
    <property type="protein sequence ID" value="AGC69107.1"/>
    <property type="molecule type" value="Genomic_DNA"/>
</dbReference>
<accession>L7VQM4</accession>
<evidence type="ECO:0000313" key="1">
    <source>
        <dbReference type="EMBL" id="AGC69107.1"/>
    </source>
</evidence>
<dbReference type="KEGG" id="css:Cst_c21410"/>
<protein>
    <submittedName>
        <fullName evidence="1">Uncharacterized protein</fullName>
    </submittedName>
</protein>
<gene>
    <name evidence="1" type="ordered locus">Cst_c21410</name>
</gene>
<name>L7VQM4_THES1</name>
<dbReference type="PATRIC" id="fig|1121335.3.peg.2144"/>
<reference evidence="1 2" key="1">
    <citation type="journal article" date="2013" name="Genome Announc.">
        <title>Complete genome sequence of Clostridium stercorarium subsp. stercorarium strain DSM 8532, a thermophilic degrader of plant cell wall fibers.</title>
        <authorList>
            <person name="Poehlein A."/>
            <person name="Zverlov V.V."/>
            <person name="Daniel R."/>
            <person name="Schwarz W.H."/>
            <person name="Liebl W."/>
        </authorList>
    </citation>
    <scope>NUCLEOTIDE SEQUENCE [LARGE SCALE GENOMIC DNA]</scope>
    <source>
        <strain evidence="2">ATCC 35414 / DSM 8532 / NCIMB 11754</strain>
    </source>
</reference>
<dbReference type="AlphaFoldDB" id="L7VQM4"/>
<dbReference type="Proteomes" id="UP000011220">
    <property type="component" value="Chromosome"/>
</dbReference>
<proteinExistence type="predicted"/>
<evidence type="ECO:0000313" key="2">
    <source>
        <dbReference type="Proteomes" id="UP000011220"/>
    </source>
</evidence>
<organism evidence="1 2">
    <name type="scientific">Thermoclostridium stercorarium (strain ATCC 35414 / DSM 8532 / NCIMB 11754)</name>
    <name type="common">Clostridium stercorarium</name>
    <dbReference type="NCBI Taxonomy" id="1121335"/>
    <lineage>
        <taxon>Bacteria</taxon>
        <taxon>Bacillati</taxon>
        <taxon>Bacillota</taxon>
        <taxon>Clostridia</taxon>
        <taxon>Eubacteriales</taxon>
        <taxon>Oscillospiraceae</taxon>
        <taxon>Thermoclostridium</taxon>
    </lineage>
</organism>
<keyword evidence="2" id="KW-1185">Reference proteome</keyword>
<sequence>MSDSVKPWISVQDGIIPVGLQLLRNNFIEIIETPEAFPSGGVLIKHLKA</sequence>